<keyword evidence="1" id="KW-1133">Transmembrane helix</keyword>
<dbReference type="AlphaFoldDB" id="A0A1M3L240"/>
<evidence type="ECO:0008006" key="4">
    <source>
        <dbReference type="Google" id="ProtNLM"/>
    </source>
</evidence>
<dbReference type="EMBL" id="MKVH01000013">
    <property type="protein sequence ID" value="OJX59298.1"/>
    <property type="molecule type" value="Genomic_DNA"/>
</dbReference>
<evidence type="ECO:0000313" key="3">
    <source>
        <dbReference type="Proteomes" id="UP000184233"/>
    </source>
</evidence>
<dbReference type="Proteomes" id="UP000184233">
    <property type="component" value="Unassembled WGS sequence"/>
</dbReference>
<feature type="transmembrane region" description="Helical" evidence="1">
    <location>
        <begin position="90"/>
        <end position="110"/>
    </location>
</feature>
<keyword evidence="1" id="KW-0812">Transmembrane</keyword>
<proteinExistence type="predicted"/>
<evidence type="ECO:0000256" key="1">
    <source>
        <dbReference type="SAM" id="Phobius"/>
    </source>
</evidence>
<sequence length="200" mass="22146">MPTRDNGLSREYLESVLADYATGLLSQEETERIGSALAHHPDLKTEADDMKIVRMAMSRTARNDAMDYAARNLSVHVVERLKKRPRRSSAFLGWIVLPAATVAAVAFFVLDRNAVVEPIAEPVVAMENMIDSSEEPYRMVLSMENPIGTAHVPQATDAIVTTLYDEDIVDQLVSQHRDDPPTRTISALTDEDVEQLLAGL</sequence>
<name>A0A1M3L240_9BACT</name>
<reference evidence="2 3" key="1">
    <citation type="submission" date="2016-09" db="EMBL/GenBank/DDBJ databases">
        <title>Genome-resolved meta-omics ties microbial dynamics to process performance in biotechnology for thiocyanate degradation.</title>
        <authorList>
            <person name="Kantor R.S."/>
            <person name="Huddy R.J."/>
            <person name="Iyer R."/>
            <person name="Thomas B.C."/>
            <person name="Brown C.T."/>
            <person name="Anantharaman K."/>
            <person name="Tringe S."/>
            <person name="Hettich R.L."/>
            <person name="Harrison S.T."/>
            <person name="Banfield J.F."/>
        </authorList>
    </citation>
    <scope>NUCLEOTIDE SEQUENCE [LARGE SCALE GENOMIC DNA]</scope>
    <source>
        <strain evidence="2">59-99</strain>
    </source>
</reference>
<protein>
    <recommendedName>
        <fullName evidence="4">Zinc-finger domain-containing protein</fullName>
    </recommendedName>
</protein>
<keyword evidence="1" id="KW-0472">Membrane</keyword>
<comment type="caution">
    <text evidence="2">The sequence shown here is derived from an EMBL/GenBank/DDBJ whole genome shotgun (WGS) entry which is preliminary data.</text>
</comment>
<dbReference type="STRING" id="1895771.BGO89_02450"/>
<organism evidence="2 3">
    <name type="scientific">Candidatus Kapaibacterium thiocyanatum</name>
    <dbReference type="NCBI Taxonomy" id="1895771"/>
    <lineage>
        <taxon>Bacteria</taxon>
        <taxon>Pseudomonadati</taxon>
        <taxon>Candidatus Kapaibacteriota</taxon>
        <taxon>Candidatus Kapaibacteriia</taxon>
        <taxon>Candidatus Kapaibacteriales</taxon>
        <taxon>Candidatus Kapaibacteriaceae</taxon>
        <taxon>Candidatus Kapaibacterium</taxon>
    </lineage>
</organism>
<gene>
    <name evidence="2" type="ORF">BGO89_02450</name>
</gene>
<evidence type="ECO:0000313" key="2">
    <source>
        <dbReference type="EMBL" id="OJX59298.1"/>
    </source>
</evidence>
<accession>A0A1M3L240</accession>